<name>A0A0F9V310_9ZZZZ</name>
<comment type="caution">
    <text evidence="1">The sequence shown here is derived from an EMBL/GenBank/DDBJ whole genome shotgun (WGS) entry which is preliminary data.</text>
</comment>
<dbReference type="Pfam" id="PF03692">
    <property type="entry name" value="CxxCxxCC"/>
    <property type="match status" value="1"/>
</dbReference>
<gene>
    <name evidence="1" type="ORF">LCGC14_0456730</name>
</gene>
<evidence type="ECO:0008006" key="2">
    <source>
        <dbReference type="Google" id="ProtNLM"/>
    </source>
</evidence>
<reference evidence="1" key="1">
    <citation type="journal article" date="2015" name="Nature">
        <title>Complex archaea that bridge the gap between prokaryotes and eukaryotes.</title>
        <authorList>
            <person name="Spang A."/>
            <person name="Saw J.H."/>
            <person name="Jorgensen S.L."/>
            <person name="Zaremba-Niedzwiedzka K."/>
            <person name="Martijn J."/>
            <person name="Lind A.E."/>
            <person name="van Eijk R."/>
            <person name="Schleper C."/>
            <person name="Guy L."/>
            <person name="Ettema T.J."/>
        </authorList>
    </citation>
    <scope>NUCLEOTIDE SEQUENCE</scope>
</reference>
<protein>
    <recommendedName>
        <fullName evidence="2">YkgJ family cysteine cluster protein</fullName>
    </recommendedName>
</protein>
<proteinExistence type="predicted"/>
<sequence length="143" mass="16708">MFSCKRFHPKCRANCCGCFPFSKTFYEKNKHRVVNEPIELKEFVAPEPPDLEEIPLVIPVTEDGSCPFLKGDMMCAIYDDRPYVCREFGCEKTKTLTCPHQDANGRTRSRQEMRKIDRETRKEILQSLKGLFKRAWNKNDPIS</sequence>
<dbReference type="EMBL" id="LAZR01000463">
    <property type="protein sequence ID" value="KKN67886.1"/>
    <property type="molecule type" value="Genomic_DNA"/>
</dbReference>
<dbReference type="AlphaFoldDB" id="A0A0F9V310"/>
<dbReference type="InterPro" id="IPR005358">
    <property type="entry name" value="Puta_zinc/iron-chelating_dom"/>
</dbReference>
<organism evidence="1">
    <name type="scientific">marine sediment metagenome</name>
    <dbReference type="NCBI Taxonomy" id="412755"/>
    <lineage>
        <taxon>unclassified sequences</taxon>
        <taxon>metagenomes</taxon>
        <taxon>ecological metagenomes</taxon>
    </lineage>
</organism>
<evidence type="ECO:0000313" key="1">
    <source>
        <dbReference type="EMBL" id="KKN67886.1"/>
    </source>
</evidence>
<accession>A0A0F9V310</accession>